<feature type="transmembrane region" description="Helical" evidence="8">
    <location>
        <begin position="25"/>
        <end position="45"/>
    </location>
</feature>
<accession>A0ABP8HC32</accession>
<keyword evidence="6 8" id="KW-0472">Membrane</keyword>
<proteinExistence type="inferred from homology"/>
<evidence type="ECO:0000256" key="2">
    <source>
        <dbReference type="ARBA" id="ARBA00005811"/>
    </source>
</evidence>
<gene>
    <name evidence="9" type="ORF">GCM10023149_46340</name>
</gene>
<dbReference type="Proteomes" id="UP001500582">
    <property type="component" value="Unassembled WGS sequence"/>
</dbReference>
<comment type="subcellular location">
    <subcellularLocation>
        <location evidence="1">Cell membrane</location>
        <topology evidence="1">Single-pass membrane protein</topology>
    </subcellularLocation>
    <subcellularLocation>
        <location evidence="7">Cell membrane</location>
        <topology evidence="7">Single-pass type II membrane protein</topology>
    </subcellularLocation>
</comment>
<evidence type="ECO:0000313" key="9">
    <source>
        <dbReference type="EMBL" id="GAA4337078.1"/>
    </source>
</evidence>
<dbReference type="RefSeq" id="WP_345213580.1">
    <property type="nucleotide sequence ID" value="NZ_BAABFT010000018.1"/>
</dbReference>
<evidence type="ECO:0000256" key="7">
    <source>
        <dbReference type="RuleBase" id="RU003879"/>
    </source>
</evidence>
<reference evidence="10" key="1">
    <citation type="journal article" date="2019" name="Int. J. Syst. Evol. Microbiol.">
        <title>The Global Catalogue of Microorganisms (GCM) 10K type strain sequencing project: providing services to taxonomists for standard genome sequencing and annotation.</title>
        <authorList>
            <consortium name="The Broad Institute Genomics Platform"/>
            <consortium name="The Broad Institute Genome Sequencing Center for Infectious Disease"/>
            <person name="Wu L."/>
            <person name="Ma J."/>
        </authorList>
    </citation>
    <scope>NUCLEOTIDE SEQUENCE [LARGE SCALE GENOMIC DNA]</scope>
    <source>
        <strain evidence="10">JCM 17705</strain>
    </source>
</reference>
<keyword evidence="10" id="KW-1185">Reference proteome</keyword>
<dbReference type="Pfam" id="PF02472">
    <property type="entry name" value="ExbD"/>
    <property type="match status" value="1"/>
</dbReference>
<dbReference type="PANTHER" id="PTHR30558:SF3">
    <property type="entry name" value="BIOPOLYMER TRANSPORT PROTEIN EXBD-RELATED"/>
    <property type="match status" value="1"/>
</dbReference>
<evidence type="ECO:0000256" key="3">
    <source>
        <dbReference type="ARBA" id="ARBA00022475"/>
    </source>
</evidence>
<evidence type="ECO:0000256" key="5">
    <source>
        <dbReference type="ARBA" id="ARBA00022989"/>
    </source>
</evidence>
<protein>
    <submittedName>
        <fullName evidence="9">Biopolymer transporter ExbD</fullName>
    </submittedName>
</protein>
<dbReference type="PANTHER" id="PTHR30558">
    <property type="entry name" value="EXBD MEMBRANE COMPONENT OF PMF-DRIVEN MACROMOLECULE IMPORT SYSTEM"/>
    <property type="match status" value="1"/>
</dbReference>
<keyword evidence="7" id="KW-0653">Protein transport</keyword>
<name>A0ABP8HC32_9SPHI</name>
<sequence>MAELNSSAAKTGKHNRKRVSTRVDLTAMVDLAFLLITFFILTTTLSKPKTMDLAMPVHDTPEGPVPASRTMTVCLGKDNKVIYYLGEAAKPIIAPTVISYGKNGIRKVLLETAAYVKKTTGKDMIVLVKPSNTSVYDNLVNTLDELNITKTQRYAIVDIPSADVDLLKKKGVY</sequence>
<keyword evidence="7" id="KW-0813">Transport</keyword>
<evidence type="ECO:0000313" key="10">
    <source>
        <dbReference type="Proteomes" id="UP001500582"/>
    </source>
</evidence>
<evidence type="ECO:0000256" key="6">
    <source>
        <dbReference type="ARBA" id="ARBA00023136"/>
    </source>
</evidence>
<keyword evidence="4 7" id="KW-0812">Transmembrane</keyword>
<evidence type="ECO:0000256" key="1">
    <source>
        <dbReference type="ARBA" id="ARBA00004162"/>
    </source>
</evidence>
<dbReference type="InterPro" id="IPR003400">
    <property type="entry name" value="ExbD"/>
</dbReference>
<comment type="similarity">
    <text evidence="2 7">Belongs to the ExbD/TolR family.</text>
</comment>
<dbReference type="EMBL" id="BAABFT010000018">
    <property type="protein sequence ID" value="GAA4337078.1"/>
    <property type="molecule type" value="Genomic_DNA"/>
</dbReference>
<evidence type="ECO:0000256" key="4">
    <source>
        <dbReference type="ARBA" id="ARBA00022692"/>
    </source>
</evidence>
<keyword evidence="3" id="KW-1003">Cell membrane</keyword>
<evidence type="ECO:0000256" key="8">
    <source>
        <dbReference type="SAM" id="Phobius"/>
    </source>
</evidence>
<organism evidence="9 10">
    <name type="scientific">Mucilaginibacter gynuensis</name>
    <dbReference type="NCBI Taxonomy" id="1302236"/>
    <lineage>
        <taxon>Bacteria</taxon>
        <taxon>Pseudomonadati</taxon>
        <taxon>Bacteroidota</taxon>
        <taxon>Sphingobacteriia</taxon>
        <taxon>Sphingobacteriales</taxon>
        <taxon>Sphingobacteriaceae</taxon>
        <taxon>Mucilaginibacter</taxon>
    </lineage>
</organism>
<comment type="caution">
    <text evidence="9">The sequence shown here is derived from an EMBL/GenBank/DDBJ whole genome shotgun (WGS) entry which is preliminary data.</text>
</comment>
<keyword evidence="5 8" id="KW-1133">Transmembrane helix</keyword>